<dbReference type="RefSeq" id="XP_025573529.1">
    <property type="nucleotide sequence ID" value="XM_025719841.1"/>
</dbReference>
<dbReference type="Proteomes" id="UP000249402">
    <property type="component" value="Unassembled WGS sequence"/>
</dbReference>
<sequence>MGNFLWFLTILSGIMGFARHSASNWDDGGRPQATREVETPTKHHPIVVAKRDTCPGILARRHIPVVRKASFSIASLPSTPAEAT</sequence>
<keyword evidence="1" id="KW-0732">Signal</keyword>
<gene>
    <name evidence="2" type="ORF">BO80DRAFT_426734</name>
</gene>
<feature type="chain" id="PRO_5017452292" description="Secreted protein" evidence="1">
    <location>
        <begin position="17"/>
        <end position="84"/>
    </location>
</feature>
<reference evidence="2 3" key="1">
    <citation type="submission" date="2018-02" db="EMBL/GenBank/DDBJ databases">
        <title>The genomes of Aspergillus section Nigri reveals drivers in fungal speciation.</title>
        <authorList>
            <consortium name="DOE Joint Genome Institute"/>
            <person name="Vesth T.C."/>
            <person name="Nybo J."/>
            <person name="Theobald S."/>
            <person name="Brandl J."/>
            <person name="Frisvad J.C."/>
            <person name="Nielsen K.F."/>
            <person name="Lyhne E.K."/>
            <person name="Kogle M.E."/>
            <person name="Kuo A."/>
            <person name="Riley R."/>
            <person name="Clum A."/>
            <person name="Nolan M."/>
            <person name="Lipzen A."/>
            <person name="Salamov A."/>
            <person name="Henrissat B."/>
            <person name="Wiebenga A."/>
            <person name="De vries R.P."/>
            <person name="Grigoriev I.V."/>
            <person name="Mortensen U.H."/>
            <person name="Andersen M.R."/>
            <person name="Baker S.E."/>
        </authorList>
    </citation>
    <scope>NUCLEOTIDE SEQUENCE [LARGE SCALE GENOMIC DNA]</scope>
    <source>
        <strain evidence="2 3">CBS 121593</strain>
    </source>
</reference>
<dbReference type="VEuPathDB" id="FungiDB:BO80DRAFT_426734"/>
<evidence type="ECO:0000313" key="2">
    <source>
        <dbReference type="EMBL" id="RAK99201.1"/>
    </source>
</evidence>
<evidence type="ECO:0000256" key="1">
    <source>
        <dbReference type="SAM" id="SignalP"/>
    </source>
</evidence>
<proteinExistence type="predicted"/>
<feature type="signal peptide" evidence="1">
    <location>
        <begin position="1"/>
        <end position="16"/>
    </location>
</feature>
<evidence type="ECO:0000313" key="3">
    <source>
        <dbReference type="Proteomes" id="UP000249402"/>
    </source>
</evidence>
<evidence type="ECO:0008006" key="4">
    <source>
        <dbReference type="Google" id="ProtNLM"/>
    </source>
</evidence>
<dbReference type="GeneID" id="37224706"/>
<name>A0A395GUF1_9EURO</name>
<dbReference type="AlphaFoldDB" id="A0A395GUF1"/>
<keyword evidence="3" id="KW-1185">Reference proteome</keyword>
<accession>A0A395GUF1</accession>
<dbReference type="EMBL" id="KZ824448">
    <property type="protein sequence ID" value="RAK99201.1"/>
    <property type="molecule type" value="Genomic_DNA"/>
</dbReference>
<protein>
    <recommendedName>
        <fullName evidence="4">Secreted protein</fullName>
    </recommendedName>
</protein>
<organism evidence="2 3">
    <name type="scientific">Aspergillus ibericus CBS 121593</name>
    <dbReference type="NCBI Taxonomy" id="1448316"/>
    <lineage>
        <taxon>Eukaryota</taxon>
        <taxon>Fungi</taxon>
        <taxon>Dikarya</taxon>
        <taxon>Ascomycota</taxon>
        <taxon>Pezizomycotina</taxon>
        <taxon>Eurotiomycetes</taxon>
        <taxon>Eurotiomycetidae</taxon>
        <taxon>Eurotiales</taxon>
        <taxon>Aspergillaceae</taxon>
        <taxon>Aspergillus</taxon>
        <taxon>Aspergillus subgen. Circumdati</taxon>
    </lineage>
</organism>